<feature type="non-terminal residue" evidence="1">
    <location>
        <position position="83"/>
    </location>
</feature>
<protein>
    <submittedName>
        <fullName evidence="1">Uncharacterized protein</fullName>
    </submittedName>
</protein>
<gene>
    <name evidence="1" type="primary">AVEN_211427_1</name>
    <name evidence="1" type="ORF">NPIL_156011</name>
</gene>
<evidence type="ECO:0000313" key="2">
    <source>
        <dbReference type="Proteomes" id="UP000887013"/>
    </source>
</evidence>
<evidence type="ECO:0000313" key="1">
    <source>
        <dbReference type="EMBL" id="GFT38424.1"/>
    </source>
</evidence>
<dbReference type="AlphaFoldDB" id="A0A8X6TR38"/>
<name>A0A8X6TR38_NEPPI</name>
<accession>A0A8X6TR38</accession>
<dbReference type="EMBL" id="BMAW01014330">
    <property type="protein sequence ID" value="GFT38424.1"/>
    <property type="molecule type" value="Genomic_DNA"/>
</dbReference>
<dbReference type="Proteomes" id="UP000887013">
    <property type="component" value="Unassembled WGS sequence"/>
</dbReference>
<keyword evidence="2" id="KW-1185">Reference proteome</keyword>
<dbReference type="OrthoDB" id="6435129at2759"/>
<proteinExistence type="predicted"/>
<sequence>MNLYWLEGPPPLYDNKEMAQTRLRNTVRSLESANRLNESQEFFNQWDRISIIEQINPDNDISEGLGVHFLPHRSVLKDNSTTK</sequence>
<organism evidence="1 2">
    <name type="scientific">Nephila pilipes</name>
    <name type="common">Giant wood spider</name>
    <name type="synonym">Nephila maculata</name>
    <dbReference type="NCBI Taxonomy" id="299642"/>
    <lineage>
        <taxon>Eukaryota</taxon>
        <taxon>Metazoa</taxon>
        <taxon>Ecdysozoa</taxon>
        <taxon>Arthropoda</taxon>
        <taxon>Chelicerata</taxon>
        <taxon>Arachnida</taxon>
        <taxon>Araneae</taxon>
        <taxon>Araneomorphae</taxon>
        <taxon>Entelegynae</taxon>
        <taxon>Araneoidea</taxon>
        <taxon>Nephilidae</taxon>
        <taxon>Nephila</taxon>
    </lineage>
</organism>
<comment type="caution">
    <text evidence="1">The sequence shown here is derived from an EMBL/GenBank/DDBJ whole genome shotgun (WGS) entry which is preliminary data.</text>
</comment>
<reference evidence="1" key="1">
    <citation type="submission" date="2020-08" db="EMBL/GenBank/DDBJ databases">
        <title>Multicomponent nature underlies the extraordinary mechanical properties of spider dragline silk.</title>
        <authorList>
            <person name="Kono N."/>
            <person name="Nakamura H."/>
            <person name="Mori M."/>
            <person name="Yoshida Y."/>
            <person name="Ohtoshi R."/>
            <person name="Malay A.D."/>
            <person name="Moran D.A.P."/>
            <person name="Tomita M."/>
            <person name="Numata K."/>
            <person name="Arakawa K."/>
        </authorList>
    </citation>
    <scope>NUCLEOTIDE SEQUENCE</scope>
</reference>